<accession>A0A182J947</accession>
<feature type="compositionally biased region" description="Gly residues" evidence="1">
    <location>
        <begin position="39"/>
        <end position="49"/>
    </location>
</feature>
<dbReference type="EnsemblMetazoa" id="AATE013716-RA">
    <property type="protein sequence ID" value="AATE013716-PA.1"/>
    <property type="gene ID" value="AATE013716"/>
</dbReference>
<protein>
    <submittedName>
        <fullName evidence="2">Uncharacterized protein</fullName>
    </submittedName>
</protein>
<proteinExistence type="predicted"/>
<evidence type="ECO:0000313" key="2">
    <source>
        <dbReference type="EnsemblMetazoa" id="AATE013716-PA.1"/>
    </source>
</evidence>
<dbReference type="AlphaFoldDB" id="A0A182J947"/>
<organism evidence="2">
    <name type="scientific">Anopheles atroparvus</name>
    <name type="common">European mosquito</name>
    <dbReference type="NCBI Taxonomy" id="41427"/>
    <lineage>
        <taxon>Eukaryota</taxon>
        <taxon>Metazoa</taxon>
        <taxon>Ecdysozoa</taxon>
        <taxon>Arthropoda</taxon>
        <taxon>Hexapoda</taxon>
        <taxon>Insecta</taxon>
        <taxon>Pterygota</taxon>
        <taxon>Neoptera</taxon>
        <taxon>Endopterygota</taxon>
        <taxon>Diptera</taxon>
        <taxon>Nematocera</taxon>
        <taxon>Culicoidea</taxon>
        <taxon>Culicidae</taxon>
        <taxon>Anophelinae</taxon>
        <taxon>Anopheles</taxon>
    </lineage>
</organism>
<reference evidence="2" key="1">
    <citation type="submission" date="2022-08" db="UniProtKB">
        <authorList>
            <consortium name="EnsemblMetazoa"/>
        </authorList>
    </citation>
    <scope>IDENTIFICATION</scope>
    <source>
        <strain evidence="2">EBRO</strain>
    </source>
</reference>
<evidence type="ECO:0000256" key="1">
    <source>
        <dbReference type="SAM" id="MobiDB-lite"/>
    </source>
</evidence>
<sequence>MSGGAPKCKSRTTGHVTHVAHPASFSAGTGTSAEHVDGAGDGGAGGGGQPTRPLISATASITPSPFARSPLSPTWCLPAGRVTEARRNGDHWTTRPCRTAIVALHLHHYTLLTPSRSAGPSAGTATAATLKPATPPTLGEYSNSSFFLNSLCSVPLFAVSVP</sequence>
<feature type="region of interest" description="Disordered" evidence="1">
    <location>
        <begin position="1"/>
        <end position="56"/>
    </location>
</feature>
<dbReference type="VEuPathDB" id="VectorBase:AATE013716"/>
<name>A0A182J947_ANOAO</name>